<proteinExistence type="predicted"/>
<organism evidence="4 5">
    <name type="scientific">Thermoproteota archaeon</name>
    <dbReference type="NCBI Taxonomy" id="2056631"/>
    <lineage>
        <taxon>Archaea</taxon>
        <taxon>Thermoproteota</taxon>
    </lineage>
</organism>
<evidence type="ECO:0000313" key="5">
    <source>
        <dbReference type="Proteomes" id="UP000269499"/>
    </source>
</evidence>
<reference evidence="4 5" key="1">
    <citation type="submission" date="2018-06" db="EMBL/GenBank/DDBJ databases">
        <title>Extensive metabolic versatility and redundancy in microbially diverse, dynamic hydrothermal sediments.</title>
        <authorList>
            <person name="Dombrowski N."/>
            <person name="Teske A."/>
            <person name="Baker B.J."/>
        </authorList>
    </citation>
    <scope>NUCLEOTIDE SEQUENCE [LARGE SCALE GENOMIC DNA]</scope>
    <source>
        <strain evidence="4">B20_G2</strain>
    </source>
</reference>
<evidence type="ECO:0000259" key="3">
    <source>
        <dbReference type="Pfam" id="PF13439"/>
    </source>
</evidence>
<dbReference type="InterPro" id="IPR028098">
    <property type="entry name" value="Glyco_trans_4-like_N"/>
</dbReference>
<dbReference type="PANTHER" id="PTHR46401:SF2">
    <property type="entry name" value="GLYCOSYLTRANSFERASE WBBK-RELATED"/>
    <property type="match status" value="1"/>
</dbReference>
<dbReference type="Proteomes" id="UP000269499">
    <property type="component" value="Unassembled WGS sequence"/>
</dbReference>
<feature type="domain" description="Glycosyl transferase family 1" evidence="2">
    <location>
        <begin position="136"/>
        <end position="315"/>
    </location>
</feature>
<evidence type="ECO:0000256" key="1">
    <source>
        <dbReference type="ARBA" id="ARBA00022679"/>
    </source>
</evidence>
<sequence>RSDVDTIKVHPLFDRKNYSGKEIISAIRRIKPEITHVQHSFGILGADQRAINVLEAAKELGSKIVVTFHTVHSRETVDFKVQGYDIEEYNRIISSYADHIIVHTNSMKSVLVRQGVSRDKISVIRIGAFKFSKISKEEARRKLRIPHNEKILLVPGFIHRTKGTDIAIKVCKELTKYANNFKLIIAGWVHPKEFDNRNIEYAYKCLEIVNKYDLEDSVIFTRKNLSREELATYVSASDLILLLYTQINWSASGVLKLAIGAKKPFIVTRIPKFEEVSEEISDEITVLPSEVDRIAKIAYRLLYDEEFRGQIIKRIEAYARRVSWRNIASKHLKVYSRLIDIRPALYYIPSRQAATSVV</sequence>
<evidence type="ECO:0000313" key="4">
    <source>
        <dbReference type="EMBL" id="RLE53272.1"/>
    </source>
</evidence>
<protein>
    <recommendedName>
        <fullName evidence="6">Glycosyltransferase</fullName>
    </recommendedName>
</protein>
<keyword evidence="1" id="KW-0808">Transferase</keyword>
<dbReference type="PANTHER" id="PTHR46401">
    <property type="entry name" value="GLYCOSYLTRANSFERASE WBBK-RELATED"/>
    <property type="match status" value="1"/>
</dbReference>
<evidence type="ECO:0008006" key="6">
    <source>
        <dbReference type="Google" id="ProtNLM"/>
    </source>
</evidence>
<dbReference type="Gene3D" id="3.40.50.2000">
    <property type="entry name" value="Glycogen Phosphorylase B"/>
    <property type="match status" value="2"/>
</dbReference>
<dbReference type="SUPFAM" id="SSF53756">
    <property type="entry name" value="UDP-Glycosyltransferase/glycogen phosphorylase"/>
    <property type="match status" value="1"/>
</dbReference>
<dbReference type="AlphaFoldDB" id="A0A497F205"/>
<accession>A0A497F205</accession>
<dbReference type="EMBL" id="QMRA01000074">
    <property type="protein sequence ID" value="RLE53272.1"/>
    <property type="molecule type" value="Genomic_DNA"/>
</dbReference>
<dbReference type="Pfam" id="PF00534">
    <property type="entry name" value="Glycos_transf_1"/>
    <property type="match status" value="1"/>
</dbReference>
<dbReference type="Pfam" id="PF13439">
    <property type="entry name" value="Glyco_transf_4"/>
    <property type="match status" value="1"/>
</dbReference>
<evidence type="ECO:0000259" key="2">
    <source>
        <dbReference type="Pfam" id="PF00534"/>
    </source>
</evidence>
<feature type="domain" description="Glycosyltransferase subfamily 4-like N-terminal" evidence="3">
    <location>
        <begin position="19"/>
        <end position="125"/>
    </location>
</feature>
<dbReference type="InterPro" id="IPR001296">
    <property type="entry name" value="Glyco_trans_1"/>
</dbReference>
<dbReference type="GO" id="GO:0016757">
    <property type="term" value="F:glycosyltransferase activity"/>
    <property type="evidence" value="ECO:0007669"/>
    <property type="project" value="InterPro"/>
</dbReference>
<name>A0A497F205_9CREN</name>
<comment type="caution">
    <text evidence="4">The sequence shown here is derived from an EMBL/GenBank/DDBJ whole genome shotgun (WGS) entry which is preliminary data.</text>
</comment>
<feature type="non-terminal residue" evidence="4">
    <location>
        <position position="1"/>
    </location>
</feature>
<gene>
    <name evidence="4" type="ORF">DRJ26_03545</name>
</gene>